<dbReference type="SUPFAM" id="SSF49265">
    <property type="entry name" value="Fibronectin type III"/>
    <property type="match status" value="2"/>
</dbReference>
<feature type="chain" id="PRO_5008363012" description="Tissue factor" evidence="18">
    <location>
        <begin position="20"/>
        <end position="279"/>
    </location>
</feature>
<evidence type="ECO:0000259" key="20">
    <source>
        <dbReference type="Pfam" id="PF09294"/>
    </source>
</evidence>
<keyword evidence="6 17" id="KW-0812">Transmembrane</keyword>
<keyword evidence="14" id="KW-0325">Glycoprotein</keyword>
<evidence type="ECO:0000256" key="8">
    <source>
        <dbReference type="ARBA" id="ARBA00022729"/>
    </source>
</evidence>
<feature type="signal peptide" evidence="18">
    <location>
        <begin position="1"/>
        <end position="19"/>
    </location>
</feature>
<feature type="domain" description="Interferon/interleukin receptor" evidence="20">
    <location>
        <begin position="121"/>
        <end position="228"/>
    </location>
</feature>
<dbReference type="GO" id="GO:0007596">
    <property type="term" value="P:blood coagulation"/>
    <property type="evidence" value="ECO:0007669"/>
    <property type="project" value="UniProtKB-KW"/>
</dbReference>
<keyword evidence="8 18" id="KW-0732">Signal</keyword>
<evidence type="ECO:0000256" key="11">
    <source>
        <dbReference type="ARBA" id="ARBA00023136"/>
    </source>
</evidence>
<evidence type="ECO:0000256" key="9">
    <source>
        <dbReference type="ARBA" id="ARBA00022989"/>
    </source>
</evidence>
<dbReference type="InterPro" id="IPR013783">
    <property type="entry name" value="Ig-like_fold"/>
</dbReference>
<evidence type="ECO:0000256" key="14">
    <source>
        <dbReference type="ARBA" id="ARBA00023180"/>
    </source>
</evidence>
<evidence type="ECO:0000256" key="5">
    <source>
        <dbReference type="ARBA" id="ARBA00018722"/>
    </source>
</evidence>
<organism evidence="21">
    <name type="scientific">Iconisemion striatum</name>
    <dbReference type="NCBI Taxonomy" id="60296"/>
    <lineage>
        <taxon>Eukaryota</taxon>
        <taxon>Metazoa</taxon>
        <taxon>Chordata</taxon>
        <taxon>Craniata</taxon>
        <taxon>Vertebrata</taxon>
        <taxon>Euteleostomi</taxon>
        <taxon>Actinopterygii</taxon>
        <taxon>Neopterygii</taxon>
        <taxon>Teleostei</taxon>
        <taxon>Neoteleostei</taxon>
        <taxon>Acanthomorphata</taxon>
        <taxon>Ovalentaria</taxon>
        <taxon>Atherinomorphae</taxon>
        <taxon>Cyprinodontiformes</taxon>
        <taxon>Nothobranchiidae</taxon>
        <taxon>Iconisemion</taxon>
    </lineage>
</organism>
<dbReference type="Pfam" id="PF09294">
    <property type="entry name" value="Interfer-bind"/>
    <property type="match status" value="1"/>
</dbReference>
<dbReference type="PANTHER" id="PTHR20859:SF22">
    <property type="entry name" value="TISSUE FACTOR"/>
    <property type="match status" value="1"/>
</dbReference>
<evidence type="ECO:0000313" key="21">
    <source>
        <dbReference type="EMBL" id="SBP15724.1"/>
    </source>
</evidence>
<dbReference type="AlphaFoldDB" id="A0A1A7XD22"/>
<evidence type="ECO:0000256" key="16">
    <source>
        <dbReference type="ARBA" id="ARBA00031171"/>
    </source>
</evidence>
<evidence type="ECO:0000256" key="10">
    <source>
        <dbReference type="ARBA" id="ARBA00023084"/>
    </source>
</evidence>
<evidence type="ECO:0000256" key="3">
    <source>
        <dbReference type="ARBA" id="ARBA00009197"/>
    </source>
</evidence>
<comment type="subunit">
    <text evidence="4">Interacts with HSPE; the interaction, inhibited by heparin, promotes the generation of activated factor X and activates coagulation in the presence of activated factor VII.</text>
</comment>
<dbReference type="InterPro" id="IPR003961">
    <property type="entry name" value="FN3_dom"/>
</dbReference>
<dbReference type="FunFam" id="2.60.40.10:FF:000899">
    <property type="entry name" value="Tissue factor"/>
    <property type="match status" value="1"/>
</dbReference>
<sequence>MARSARVLPVLLLSQAVSAMFPRAQNISWKSTNFKTVLTWEPKPSADYSYTVEFSVVGGDKQRNHHCVRSSSTTCDLSMSLTNLDGCYTADVLSEPPLGVTSDLTEFPHSSSPRFCPATQTDIGRPEFKIKEHEDKKSVTLYVSDPLTALFKDGRQQNIRDILSDKLYYKVTYRKNKSSGKKVLDSKSSNIELTDLDPEDGYCFSVQAFVPSRAAKQLGEMSQTVCSNNTNQSIINDYSPGVIAGSILLVVVAISIIIAVIVVCCRRRRKGPKNRRVRT</sequence>
<feature type="domain" description="Fibronectin type-III" evidence="19">
    <location>
        <begin position="10"/>
        <end position="97"/>
    </location>
</feature>
<evidence type="ECO:0000256" key="13">
    <source>
        <dbReference type="ARBA" id="ARBA00023157"/>
    </source>
</evidence>
<dbReference type="InterPro" id="IPR050650">
    <property type="entry name" value="Type-II_Cytokine-TF_Rcpt"/>
</dbReference>
<comment type="similarity">
    <text evidence="3">Belongs to the tissue factor family.</text>
</comment>
<evidence type="ECO:0000256" key="18">
    <source>
        <dbReference type="SAM" id="SignalP"/>
    </source>
</evidence>
<dbReference type="InterPro" id="IPR015373">
    <property type="entry name" value="Interferon/interleukin_rcp_dom"/>
</dbReference>
<keyword evidence="9 17" id="KW-1133">Transmembrane helix</keyword>
<dbReference type="GO" id="GO:0004896">
    <property type="term" value="F:cytokine receptor activity"/>
    <property type="evidence" value="ECO:0007669"/>
    <property type="project" value="TreeGrafter"/>
</dbReference>
<protein>
    <recommendedName>
        <fullName evidence="5">Tissue factor</fullName>
    </recommendedName>
    <alternativeName>
        <fullName evidence="16">Coagulation factor III</fullName>
    </alternativeName>
</protein>
<evidence type="ECO:0000256" key="7">
    <source>
        <dbReference type="ARBA" id="ARBA00022696"/>
    </source>
</evidence>
<dbReference type="Pfam" id="PF01108">
    <property type="entry name" value="Tissue_fac"/>
    <property type="match status" value="1"/>
</dbReference>
<evidence type="ECO:0000256" key="2">
    <source>
        <dbReference type="ARBA" id="ARBA00004479"/>
    </source>
</evidence>
<keyword evidence="15" id="KW-0449">Lipoprotein</keyword>
<gene>
    <name evidence="21" type="primary">F3A</name>
</gene>
<accession>A0A1A7XD22</accession>
<feature type="transmembrane region" description="Helical" evidence="17">
    <location>
        <begin position="242"/>
        <end position="265"/>
    </location>
</feature>
<dbReference type="Gene3D" id="2.60.40.10">
    <property type="entry name" value="Immunoglobulins"/>
    <property type="match status" value="2"/>
</dbReference>
<evidence type="ECO:0000256" key="1">
    <source>
        <dbReference type="ARBA" id="ARBA00002201"/>
    </source>
</evidence>
<evidence type="ECO:0000256" key="12">
    <source>
        <dbReference type="ARBA" id="ARBA00023139"/>
    </source>
</evidence>
<dbReference type="PRINTS" id="PR00346">
    <property type="entry name" value="TISSUEFACTOR"/>
</dbReference>
<keyword evidence="13" id="KW-1015">Disulfide bond</keyword>
<dbReference type="EMBL" id="HADW01014324">
    <property type="protein sequence ID" value="SBP15724.1"/>
    <property type="molecule type" value="Transcribed_RNA"/>
</dbReference>
<dbReference type="InterPro" id="IPR036116">
    <property type="entry name" value="FN3_sf"/>
</dbReference>
<dbReference type="GO" id="GO:0005886">
    <property type="term" value="C:plasma membrane"/>
    <property type="evidence" value="ECO:0007669"/>
    <property type="project" value="TreeGrafter"/>
</dbReference>
<keyword evidence="11 17" id="KW-0472">Membrane</keyword>
<evidence type="ECO:0000259" key="19">
    <source>
        <dbReference type="Pfam" id="PF01108"/>
    </source>
</evidence>
<dbReference type="PANTHER" id="PTHR20859">
    <property type="entry name" value="INTERFERON/INTERLEUKIN RECEPTOR"/>
    <property type="match status" value="1"/>
</dbReference>
<comment type="subcellular location">
    <subcellularLocation>
        <location evidence="2">Membrane</location>
        <topology evidence="2">Single-pass type I membrane protein</topology>
    </subcellularLocation>
</comment>
<name>A0A1A7XD22_9TELE</name>
<reference evidence="21" key="2">
    <citation type="submission" date="2016-06" db="EMBL/GenBank/DDBJ databases">
        <title>The genome of a short-lived fish provides insights into sex chromosome evolution and the genetic control of aging.</title>
        <authorList>
            <person name="Reichwald K."/>
            <person name="Felder M."/>
            <person name="Petzold A."/>
            <person name="Koch P."/>
            <person name="Groth M."/>
            <person name="Platzer M."/>
        </authorList>
    </citation>
    <scope>NUCLEOTIDE SEQUENCE</scope>
    <source>
        <tissue evidence="21">Brain</tissue>
    </source>
</reference>
<evidence type="ECO:0000256" key="4">
    <source>
        <dbReference type="ARBA" id="ARBA00011184"/>
    </source>
</evidence>
<keyword evidence="7" id="KW-0356">Hemostasis</keyword>
<evidence type="ECO:0000256" key="17">
    <source>
        <dbReference type="SAM" id="Phobius"/>
    </source>
</evidence>
<reference evidence="21" key="1">
    <citation type="submission" date="2016-05" db="EMBL/GenBank/DDBJ databases">
        <authorList>
            <person name="Lavstsen T."/>
            <person name="Jespersen J.S."/>
        </authorList>
    </citation>
    <scope>NUCLEOTIDE SEQUENCE</scope>
    <source>
        <tissue evidence="21">Brain</tissue>
    </source>
</reference>
<proteinExistence type="inferred from homology"/>
<keyword evidence="10" id="KW-0094">Blood coagulation</keyword>
<comment type="function">
    <text evidence="1">Initiates blood coagulation by forming a complex with circulating factor VII or VIIa. The [TF:VIIa] complex activates factors IX or X by specific limited proteolysis. TF plays a role in normal hemostasis by initiating the cell-surface assembly and propagation of the coagulation protease cascade.</text>
</comment>
<dbReference type="InterPro" id="IPR001187">
    <property type="entry name" value="Tissue_factor"/>
</dbReference>
<evidence type="ECO:0000256" key="6">
    <source>
        <dbReference type="ARBA" id="ARBA00022692"/>
    </source>
</evidence>
<evidence type="ECO:0000256" key="15">
    <source>
        <dbReference type="ARBA" id="ARBA00023288"/>
    </source>
</evidence>
<keyword evidence="12" id="KW-0564">Palmitate</keyword>